<dbReference type="InterPro" id="IPR001187">
    <property type="entry name" value="Tissue_factor"/>
</dbReference>
<dbReference type="SUPFAM" id="SSF49265">
    <property type="entry name" value="Fibronectin type III"/>
    <property type="match status" value="2"/>
</dbReference>
<name>A0A9Q1DRS2_CONCO</name>
<dbReference type="EMBL" id="JAFJMO010000004">
    <property type="protein sequence ID" value="KAJ8279161.1"/>
    <property type="molecule type" value="Genomic_DNA"/>
</dbReference>
<organism evidence="21 22">
    <name type="scientific">Conger conger</name>
    <name type="common">Conger eel</name>
    <name type="synonym">Muraena conger</name>
    <dbReference type="NCBI Taxonomy" id="82655"/>
    <lineage>
        <taxon>Eukaryota</taxon>
        <taxon>Metazoa</taxon>
        <taxon>Chordata</taxon>
        <taxon>Craniata</taxon>
        <taxon>Vertebrata</taxon>
        <taxon>Euteleostomi</taxon>
        <taxon>Actinopterygii</taxon>
        <taxon>Neopterygii</taxon>
        <taxon>Teleostei</taxon>
        <taxon>Anguilliformes</taxon>
        <taxon>Congridae</taxon>
        <taxon>Conger</taxon>
    </lineage>
</organism>
<dbReference type="InterPro" id="IPR003961">
    <property type="entry name" value="FN3_dom"/>
</dbReference>
<dbReference type="Proteomes" id="UP001152803">
    <property type="component" value="Unassembled WGS sequence"/>
</dbReference>
<keyword evidence="11 17" id="KW-0472">Membrane</keyword>
<sequence>MKNMLDTRIYAALFFSLFFPIGEISGTTFPQAEDVKWHSFDFKTLLTWGPKPTNYSYTVEFSVVSKNRQRNPHCIRTMNTECDLTNLLTELKETYSAVVQSEALPGETSDQIEPPFTRSERFCPYKDTKIGKPDFKIVVSKDKRNITLYIQDPISAINKDGRFFNMRDIFTNDLKYRVSYGRAQSTGKRTEDTEGNTIQLDVDQGKSYCFNVRAYIPTRAHGNQFGDLSQTKCSPAGDVPFYKEYGIGAVVGIILLVLFLIAAAVALVVCYRRRSRTRNQGKDDCL</sequence>
<dbReference type="PANTHER" id="PTHR20859:SF22">
    <property type="entry name" value="TISSUE FACTOR"/>
    <property type="match status" value="1"/>
</dbReference>
<keyword evidence="13" id="KW-1015">Disulfide bond</keyword>
<evidence type="ECO:0000256" key="14">
    <source>
        <dbReference type="ARBA" id="ARBA00023180"/>
    </source>
</evidence>
<evidence type="ECO:0000256" key="9">
    <source>
        <dbReference type="ARBA" id="ARBA00022989"/>
    </source>
</evidence>
<evidence type="ECO:0000256" key="7">
    <source>
        <dbReference type="ARBA" id="ARBA00022696"/>
    </source>
</evidence>
<evidence type="ECO:0000256" key="10">
    <source>
        <dbReference type="ARBA" id="ARBA00023084"/>
    </source>
</evidence>
<evidence type="ECO:0000259" key="20">
    <source>
        <dbReference type="Pfam" id="PF09294"/>
    </source>
</evidence>
<dbReference type="GO" id="GO:0005886">
    <property type="term" value="C:plasma membrane"/>
    <property type="evidence" value="ECO:0007669"/>
    <property type="project" value="TreeGrafter"/>
</dbReference>
<dbReference type="GO" id="GO:0004896">
    <property type="term" value="F:cytokine receptor activity"/>
    <property type="evidence" value="ECO:0007669"/>
    <property type="project" value="TreeGrafter"/>
</dbReference>
<evidence type="ECO:0000256" key="3">
    <source>
        <dbReference type="ARBA" id="ARBA00009197"/>
    </source>
</evidence>
<keyword evidence="15" id="KW-0449">Lipoprotein</keyword>
<evidence type="ECO:0000256" key="4">
    <source>
        <dbReference type="ARBA" id="ARBA00011184"/>
    </source>
</evidence>
<evidence type="ECO:0000256" key="11">
    <source>
        <dbReference type="ARBA" id="ARBA00023136"/>
    </source>
</evidence>
<comment type="subcellular location">
    <subcellularLocation>
        <location evidence="2">Membrane</location>
        <topology evidence="2">Single-pass type I membrane protein</topology>
    </subcellularLocation>
</comment>
<dbReference type="OrthoDB" id="8942372at2759"/>
<feature type="signal peptide" evidence="18">
    <location>
        <begin position="1"/>
        <end position="26"/>
    </location>
</feature>
<evidence type="ECO:0000256" key="12">
    <source>
        <dbReference type="ARBA" id="ARBA00023139"/>
    </source>
</evidence>
<dbReference type="Pfam" id="PF01108">
    <property type="entry name" value="Tissue_fac"/>
    <property type="match status" value="1"/>
</dbReference>
<evidence type="ECO:0000256" key="16">
    <source>
        <dbReference type="ARBA" id="ARBA00031171"/>
    </source>
</evidence>
<keyword evidence="12" id="KW-0564">Palmitate</keyword>
<dbReference type="InterPro" id="IPR015373">
    <property type="entry name" value="Interferon/interleukin_rcp_dom"/>
</dbReference>
<dbReference type="FunFam" id="2.60.40.10:FF:000899">
    <property type="entry name" value="Tissue factor"/>
    <property type="match status" value="1"/>
</dbReference>
<evidence type="ECO:0000256" key="1">
    <source>
        <dbReference type="ARBA" id="ARBA00002201"/>
    </source>
</evidence>
<evidence type="ECO:0000256" key="18">
    <source>
        <dbReference type="SAM" id="SignalP"/>
    </source>
</evidence>
<keyword evidence="9 17" id="KW-1133">Transmembrane helix</keyword>
<dbReference type="GO" id="GO:0007596">
    <property type="term" value="P:blood coagulation"/>
    <property type="evidence" value="ECO:0007669"/>
    <property type="project" value="UniProtKB-KW"/>
</dbReference>
<feature type="transmembrane region" description="Helical" evidence="17">
    <location>
        <begin position="245"/>
        <end position="271"/>
    </location>
</feature>
<feature type="chain" id="PRO_5040311269" description="Tissue factor" evidence="18">
    <location>
        <begin position="27"/>
        <end position="286"/>
    </location>
</feature>
<dbReference type="PANTHER" id="PTHR20859">
    <property type="entry name" value="INTERFERON/INTERLEUKIN RECEPTOR"/>
    <property type="match status" value="1"/>
</dbReference>
<dbReference type="Pfam" id="PF09294">
    <property type="entry name" value="Interfer-bind"/>
    <property type="match status" value="1"/>
</dbReference>
<evidence type="ECO:0000256" key="8">
    <source>
        <dbReference type="ARBA" id="ARBA00022729"/>
    </source>
</evidence>
<evidence type="ECO:0000256" key="15">
    <source>
        <dbReference type="ARBA" id="ARBA00023288"/>
    </source>
</evidence>
<comment type="similarity">
    <text evidence="3">Belongs to the tissue factor family.</text>
</comment>
<feature type="domain" description="Interferon/interleukin receptor" evidence="20">
    <location>
        <begin position="128"/>
        <end position="233"/>
    </location>
</feature>
<feature type="domain" description="Fibronectin type-III" evidence="19">
    <location>
        <begin position="14"/>
        <end position="103"/>
    </location>
</feature>
<evidence type="ECO:0000256" key="13">
    <source>
        <dbReference type="ARBA" id="ARBA00023157"/>
    </source>
</evidence>
<comment type="subunit">
    <text evidence="4">Interacts with HSPE; the interaction, inhibited by heparin, promotes the generation of activated factor X and activates coagulation in the presence of activated factor VII.</text>
</comment>
<dbReference type="PRINTS" id="PR00346">
    <property type="entry name" value="TISSUEFACTOR"/>
</dbReference>
<keyword evidence="7" id="KW-0356">Hemostasis</keyword>
<evidence type="ECO:0000313" key="22">
    <source>
        <dbReference type="Proteomes" id="UP001152803"/>
    </source>
</evidence>
<dbReference type="InterPro" id="IPR050650">
    <property type="entry name" value="Type-II_Cytokine-TF_Rcpt"/>
</dbReference>
<dbReference type="AlphaFoldDB" id="A0A9Q1DRS2"/>
<keyword evidence="6 17" id="KW-0812">Transmembrane</keyword>
<evidence type="ECO:0000256" key="5">
    <source>
        <dbReference type="ARBA" id="ARBA00018722"/>
    </source>
</evidence>
<keyword evidence="8 18" id="KW-0732">Signal</keyword>
<evidence type="ECO:0000256" key="6">
    <source>
        <dbReference type="ARBA" id="ARBA00022692"/>
    </source>
</evidence>
<dbReference type="InterPro" id="IPR036116">
    <property type="entry name" value="FN3_sf"/>
</dbReference>
<keyword evidence="22" id="KW-1185">Reference proteome</keyword>
<evidence type="ECO:0000256" key="2">
    <source>
        <dbReference type="ARBA" id="ARBA00004479"/>
    </source>
</evidence>
<evidence type="ECO:0000259" key="19">
    <source>
        <dbReference type="Pfam" id="PF01108"/>
    </source>
</evidence>
<reference evidence="21" key="1">
    <citation type="journal article" date="2023" name="Science">
        <title>Genome structures resolve the early diversification of teleost fishes.</title>
        <authorList>
            <person name="Parey E."/>
            <person name="Louis A."/>
            <person name="Montfort J."/>
            <person name="Bouchez O."/>
            <person name="Roques C."/>
            <person name="Iampietro C."/>
            <person name="Lluch J."/>
            <person name="Castinel A."/>
            <person name="Donnadieu C."/>
            <person name="Desvignes T."/>
            <person name="Floi Bucao C."/>
            <person name="Jouanno E."/>
            <person name="Wen M."/>
            <person name="Mejri S."/>
            <person name="Dirks R."/>
            <person name="Jansen H."/>
            <person name="Henkel C."/>
            <person name="Chen W.J."/>
            <person name="Zahm M."/>
            <person name="Cabau C."/>
            <person name="Klopp C."/>
            <person name="Thompson A.W."/>
            <person name="Robinson-Rechavi M."/>
            <person name="Braasch I."/>
            <person name="Lecointre G."/>
            <person name="Bobe J."/>
            <person name="Postlethwait J.H."/>
            <person name="Berthelot C."/>
            <person name="Roest Crollius H."/>
            <person name="Guiguen Y."/>
        </authorList>
    </citation>
    <scope>NUCLEOTIDE SEQUENCE</scope>
    <source>
        <strain evidence="21">Concon-B</strain>
    </source>
</reference>
<evidence type="ECO:0000256" key="17">
    <source>
        <dbReference type="SAM" id="Phobius"/>
    </source>
</evidence>
<protein>
    <recommendedName>
        <fullName evidence="5">Tissue factor</fullName>
    </recommendedName>
    <alternativeName>
        <fullName evidence="16">Coagulation factor III</fullName>
    </alternativeName>
</protein>
<comment type="function">
    <text evidence="1">Initiates blood coagulation by forming a complex with circulating factor VII or VIIa. The [TF:VIIa] complex activates factors IX or X by specific limited proteolysis. TF plays a role in normal hemostasis by initiating the cell-surface assembly and propagation of the coagulation protease cascade.</text>
</comment>
<dbReference type="Gene3D" id="2.60.40.10">
    <property type="entry name" value="Immunoglobulins"/>
    <property type="match status" value="2"/>
</dbReference>
<comment type="caution">
    <text evidence="21">The sequence shown here is derived from an EMBL/GenBank/DDBJ whole genome shotgun (WGS) entry which is preliminary data.</text>
</comment>
<dbReference type="InterPro" id="IPR013783">
    <property type="entry name" value="Ig-like_fold"/>
</dbReference>
<keyword evidence="10" id="KW-0094">Blood coagulation</keyword>
<accession>A0A9Q1DRS2</accession>
<evidence type="ECO:0000313" key="21">
    <source>
        <dbReference type="EMBL" id="KAJ8279161.1"/>
    </source>
</evidence>
<gene>
    <name evidence="21" type="ORF">COCON_G00062270</name>
</gene>
<proteinExistence type="inferred from homology"/>
<keyword evidence="14" id="KW-0325">Glycoprotein</keyword>